<accession>A0ABT1ZEG4</accession>
<name>A0ABT1ZEG4_9MICO</name>
<dbReference type="RefSeq" id="WP_258798112.1">
    <property type="nucleotide sequence ID" value="NZ_JANTHX010000005.1"/>
</dbReference>
<dbReference type="Pfam" id="PF10708">
    <property type="entry name" value="DUF2510"/>
    <property type="match status" value="1"/>
</dbReference>
<dbReference type="Proteomes" id="UP001205337">
    <property type="component" value="Unassembled WGS sequence"/>
</dbReference>
<gene>
    <name evidence="3" type="ORF">NUH29_05950</name>
</gene>
<evidence type="ECO:0000256" key="1">
    <source>
        <dbReference type="SAM" id="MobiDB-lite"/>
    </source>
</evidence>
<feature type="region of interest" description="Disordered" evidence="1">
    <location>
        <begin position="66"/>
        <end position="132"/>
    </location>
</feature>
<evidence type="ECO:0000313" key="4">
    <source>
        <dbReference type="Proteomes" id="UP001205337"/>
    </source>
</evidence>
<protein>
    <submittedName>
        <fullName evidence="3">DUF2510 domain-containing protein</fullName>
    </submittedName>
</protein>
<keyword evidence="4" id="KW-1185">Reference proteome</keyword>
<reference evidence="3 4" key="1">
    <citation type="submission" date="2022-08" db="EMBL/GenBank/DDBJ databases">
        <authorList>
            <person name="Li F."/>
        </authorList>
    </citation>
    <scope>NUCLEOTIDE SEQUENCE [LARGE SCALE GENOMIC DNA]</scope>
    <source>
        <strain evidence="3 4">10F1B-8-1</strain>
    </source>
</reference>
<comment type="caution">
    <text evidence="3">The sequence shown here is derived from an EMBL/GenBank/DDBJ whole genome shotgun (WGS) entry which is preliminary data.</text>
</comment>
<feature type="domain" description="DUF2510" evidence="2">
    <location>
        <begin position="9"/>
        <end position="37"/>
    </location>
</feature>
<feature type="compositionally biased region" description="Pro residues" evidence="1">
    <location>
        <begin position="76"/>
        <end position="93"/>
    </location>
</feature>
<proteinExistence type="predicted"/>
<evidence type="ECO:0000259" key="2">
    <source>
        <dbReference type="Pfam" id="PF10708"/>
    </source>
</evidence>
<sequence length="341" mass="35553">MNEDSQVQAGWYPDPLGLPQLRWWDGIAWTEHTSDARRPLIPQTVTSVAYAEPEEPEPAPAVAFAEPEEPRVVTPTAPPAHAPVPPAPAPAAPAPAAAAAPAAAPVETRTAPAPAAASVPPTTTTATKTGPAALPVGSAAGPELGWAGAALTLHSVQSAAVPMVIEIEVAGHPPILIDTRYQVFSWDLDLGYFPAAPASVRVSIDLVEAGGAPAVVLPGKSLDTLLWKIGHAAFPERTAPWLHAGERYRLTRWPNLTTLQPDMDQMRQAAMLSNGAFSVQELAAYAGRSVETTRTLINTLSLLGALSVTAPEVAAATPAIVRTGRDTGGGLFGRLRKRLGI</sequence>
<evidence type="ECO:0000313" key="3">
    <source>
        <dbReference type="EMBL" id="MCS0499092.1"/>
    </source>
</evidence>
<organism evidence="3 4">
    <name type="scientific">Protaetiibacter mangrovi</name>
    <dbReference type="NCBI Taxonomy" id="2970926"/>
    <lineage>
        <taxon>Bacteria</taxon>
        <taxon>Bacillati</taxon>
        <taxon>Actinomycetota</taxon>
        <taxon>Actinomycetes</taxon>
        <taxon>Micrococcales</taxon>
        <taxon>Microbacteriaceae</taxon>
        <taxon>Protaetiibacter</taxon>
    </lineage>
</organism>
<dbReference type="EMBL" id="JANTHX010000005">
    <property type="protein sequence ID" value="MCS0499092.1"/>
    <property type="molecule type" value="Genomic_DNA"/>
</dbReference>
<dbReference type="InterPro" id="IPR018929">
    <property type="entry name" value="DUF2510"/>
</dbReference>
<feature type="compositionally biased region" description="Low complexity" evidence="1">
    <location>
        <begin position="94"/>
        <end position="132"/>
    </location>
</feature>